<feature type="domain" description="J" evidence="3">
    <location>
        <begin position="95"/>
        <end position="168"/>
    </location>
</feature>
<evidence type="ECO:0000256" key="2">
    <source>
        <dbReference type="ARBA" id="ARBA00023186"/>
    </source>
</evidence>
<keyword evidence="5" id="KW-1185">Reference proteome</keyword>
<protein>
    <submittedName>
        <fullName evidence="4">Fe-S protein assembly co-chaperone HscB</fullName>
    </submittedName>
</protein>
<evidence type="ECO:0000313" key="4">
    <source>
        <dbReference type="EMBL" id="EAR88044.1"/>
    </source>
</evidence>
<dbReference type="PROSITE" id="PS50076">
    <property type="entry name" value="DNAJ_2"/>
    <property type="match status" value="1"/>
</dbReference>
<dbReference type="GO" id="GO:0051259">
    <property type="term" value="P:protein complex oligomerization"/>
    <property type="evidence" value="ECO:0007669"/>
    <property type="project" value="InterPro"/>
</dbReference>
<dbReference type="GO" id="GO:0005739">
    <property type="term" value="C:mitochondrion"/>
    <property type="evidence" value="ECO:0007669"/>
    <property type="project" value="TreeGrafter"/>
</dbReference>
<evidence type="ECO:0000313" key="5">
    <source>
        <dbReference type="Proteomes" id="UP000009168"/>
    </source>
</evidence>
<dbReference type="CDD" id="cd06257">
    <property type="entry name" value="DnaJ"/>
    <property type="match status" value="1"/>
</dbReference>
<dbReference type="STRING" id="312017.Q22RS8"/>
<dbReference type="InParanoid" id="Q22RS8"/>
<name>Q22RS8_TETTS</name>
<dbReference type="RefSeq" id="XP_001008289.1">
    <property type="nucleotide sequence ID" value="XM_001008289.2"/>
</dbReference>
<dbReference type="GeneID" id="7823190"/>
<dbReference type="Pfam" id="PF07743">
    <property type="entry name" value="HSCB_C"/>
    <property type="match status" value="1"/>
</dbReference>
<sequence length="265" mass="31760">MIQRTLKSILRNKGVPAQLLLIKPYQFNFSTVKTEMKQYKADKIIRDTNSQVIYDISKNQSECWNCNSRNFQSNLFICGSCQHLQDPSESITSMNYFKLFEMNLSYEIDHQELTLRYKDLQKSFHPDKFYGLRNPKIIKFSETYSTYINEAYSTLRDDLKRAEYLIDLLTHGQKADLENKIDENKNFLHEIMMERMEIEECETEEQLQEIQERLLCQQKEINSKIDNCLKQQDYQKATEYLVRMRYNQSSQQSIKSRCEQMIHQK</sequence>
<dbReference type="GO" id="GO:0001671">
    <property type="term" value="F:ATPase activator activity"/>
    <property type="evidence" value="ECO:0007669"/>
    <property type="project" value="InterPro"/>
</dbReference>
<reference evidence="5" key="1">
    <citation type="journal article" date="2006" name="PLoS Biol.">
        <title>Macronuclear genome sequence of the ciliate Tetrahymena thermophila, a model eukaryote.</title>
        <authorList>
            <person name="Eisen J.A."/>
            <person name="Coyne R.S."/>
            <person name="Wu M."/>
            <person name="Wu D."/>
            <person name="Thiagarajan M."/>
            <person name="Wortman J.R."/>
            <person name="Badger J.H."/>
            <person name="Ren Q."/>
            <person name="Amedeo P."/>
            <person name="Jones K.M."/>
            <person name="Tallon L.J."/>
            <person name="Delcher A.L."/>
            <person name="Salzberg S.L."/>
            <person name="Silva J.C."/>
            <person name="Haas B.J."/>
            <person name="Majoros W.H."/>
            <person name="Farzad M."/>
            <person name="Carlton J.M."/>
            <person name="Smith R.K. Jr."/>
            <person name="Garg J."/>
            <person name="Pearlman R.E."/>
            <person name="Karrer K.M."/>
            <person name="Sun L."/>
            <person name="Manning G."/>
            <person name="Elde N.C."/>
            <person name="Turkewitz A.P."/>
            <person name="Asai D.J."/>
            <person name="Wilkes D.E."/>
            <person name="Wang Y."/>
            <person name="Cai H."/>
            <person name="Collins K."/>
            <person name="Stewart B.A."/>
            <person name="Lee S.R."/>
            <person name="Wilamowska K."/>
            <person name="Weinberg Z."/>
            <person name="Ruzzo W.L."/>
            <person name="Wloga D."/>
            <person name="Gaertig J."/>
            <person name="Frankel J."/>
            <person name="Tsao C.-C."/>
            <person name="Gorovsky M.A."/>
            <person name="Keeling P.J."/>
            <person name="Waller R.F."/>
            <person name="Patron N.J."/>
            <person name="Cherry J.M."/>
            <person name="Stover N.A."/>
            <person name="Krieger C.J."/>
            <person name="del Toro C."/>
            <person name="Ryder H.F."/>
            <person name="Williamson S.C."/>
            <person name="Barbeau R.A."/>
            <person name="Hamilton E.P."/>
            <person name="Orias E."/>
        </authorList>
    </citation>
    <scope>NUCLEOTIDE SEQUENCE [LARGE SCALE GENOMIC DNA]</scope>
    <source>
        <strain evidence="5">SB210</strain>
    </source>
</reference>
<keyword evidence="2" id="KW-0143">Chaperone</keyword>
<dbReference type="SUPFAM" id="SSF47144">
    <property type="entry name" value="HSC20 (HSCB), C-terminal oligomerisation domain"/>
    <property type="match status" value="1"/>
</dbReference>
<evidence type="ECO:0000256" key="1">
    <source>
        <dbReference type="ARBA" id="ARBA00010476"/>
    </source>
</evidence>
<gene>
    <name evidence="4" type="ORF">TTHERM_00013100</name>
</gene>
<dbReference type="AlphaFoldDB" id="Q22RS8"/>
<accession>Q22RS8</accession>
<dbReference type="InterPro" id="IPR036386">
    <property type="entry name" value="HscB_C_sf"/>
</dbReference>
<proteinExistence type="inferred from homology"/>
<dbReference type="Gene3D" id="1.10.287.110">
    <property type="entry name" value="DnaJ domain"/>
    <property type="match status" value="1"/>
</dbReference>
<dbReference type="InterPro" id="IPR004640">
    <property type="entry name" value="HscB"/>
</dbReference>
<evidence type="ECO:0000259" key="3">
    <source>
        <dbReference type="PROSITE" id="PS50076"/>
    </source>
</evidence>
<dbReference type="InterPro" id="IPR036869">
    <property type="entry name" value="J_dom_sf"/>
</dbReference>
<organism evidence="4 5">
    <name type="scientific">Tetrahymena thermophila (strain SB210)</name>
    <dbReference type="NCBI Taxonomy" id="312017"/>
    <lineage>
        <taxon>Eukaryota</taxon>
        <taxon>Sar</taxon>
        <taxon>Alveolata</taxon>
        <taxon>Ciliophora</taxon>
        <taxon>Intramacronucleata</taxon>
        <taxon>Oligohymenophorea</taxon>
        <taxon>Hymenostomatida</taxon>
        <taxon>Tetrahymenina</taxon>
        <taxon>Tetrahymenidae</taxon>
        <taxon>Tetrahymena</taxon>
    </lineage>
</organism>
<dbReference type="PANTHER" id="PTHR14021">
    <property type="entry name" value="IRON-SULFUR CLUSTER CO-CHAPERONE PROTEIN HSCB"/>
    <property type="match status" value="1"/>
</dbReference>
<dbReference type="OrthoDB" id="448954at2759"/>
<dbReference type="GO" id="GO:0044571">
    <property type="term" value="P:[2Fe-2S] cluster assembly"/>
    <property type="evidence" value="ECO:0007669"/>
    <property type="project" value="InterPro"/>
</dbReference>
<dbReference type="HOGENOM" id="CLU_068529_0_2_1"/>
<dbReference type="InterPro" id="IPR009073">
    <property type="entry name" value="HscB_oligo_C"/>
</dbReference>
<dbReference type="GO" id="GO:0051087">
    <property type="term" value="F:protein-folding chaperone binding"/>
    <property type="evidence" value="ECO:0007669"/>
    <property type="project" value="InterPro"/>
</dbReference>
<dbReference type="SUPFAM" id="SSF46565">
    <property type="entry name" value="Chaperone J-domain"/>
    <property type="match status" value="1"/>
</dbReference>
<dbReference type="InterPro" id="IPR001623">
    <property type="entry name" value="DnaJ_domain"/>
</dbReference>
<dbReference type="KEGG" id="tet:TTHERM_00013100"/>
<dbReference type="FunCoup" id="Q22RS8">
    <property type="interactions" value="142"/>
</dbReference>
<dbReference type="NCBIfam" id="TIGR00714">
    <property type="entry name" value="hscB"/>
    <property type="match status" value="1"/>
</dbReference>
<dbReference type="eggNOG" id="KOG3192">
    <property type="taxonomic scope" value="Eukaryota"/>
</dbReference>
<comment type="similarity">
    <text evidence="1">Belongs to the HscB family.</text>
</comment>
<dbReference type="Gene3D" id="1.20.1280.20">
    <property type="entry name" value="HscB, C-terminal domain"/>
    <property type="match status" value="1"/>
</dbReference>
<dbReference type="HAMAP" id="MF_00682">
    <property type="entry name" value="HscB"/>
    <property type="match status" value="1"/>
</dbReference>
<dbReference type="OMA" id="LLCEMRF"/>
<dbReference type="Proteomes" id="UP000009168">
    <property type="component" value="Unassembled WGS sequence"/>
</dbReference>
<dbReference type="EMBL" id="GG662845">
    <property type="protein sequence ID" value="EAR88044.1"/>
    <property type="molecule type" value="Genomic_DNA"/>
</dbReference>
<dbReference type="PANTHER" id="PTHR14021:SF15">
    <property type="entry name" value="IRON-SULFUR CLUSTER CO-CHAPERONE PROTEIN HSCB"/>
    <property type="match status" value="1"/>
</dbReference>